<sequence>MAGIGSPRQCRSGIDEADQPCHTGPAPVPRCARVGLDTGMNLAVRTGVGPVSSAVSCSRSSTASRFPRHPPAEPHIPGASALALRAPSDAPESEPHETSQSRRAEQQSRRTAVRRRHPMSDSDRHSHVHTGAPRSSPASIIGRGPSIEDAWRFARDVRATHLLSLEFGRQSRGSRSHQLEDLACTAFGNAMFRCERAVINHISAAQFVRVPPIAGGP</sequence>
<name>A0ABD5CG18_9BURK</name>
<comment type="caution">
    <text evidence="2">The sequence shown here is derived from an EMBL/GenBank/DDBJ whole genome shotgun (WGS) entry which is preliminary data.</text>
</comment>
<feature type="compositionally biased region" description="Basic and acidic residues" evidence="1">
    <location>
        <begin position="93"/>
        <end position="108"/>
    </location>
</feature>
<dbReference type="Proteomes" id="UP001245184">
    <property type="component" value="Unassembled WGS sequence"/>
</dbReference>
<accession>A0ABD5CG18</accession>
<feature type="region of interest" description="Disordered" evidence="1">
    <location>
        <begin position="1"/>
        <end position="28"/>
    </location>
</feature>
<protein>
    <submittedName>
        <fullName evidence="2">Uncharacterized protein</fullName>
    </submittedName>
</protein>
<evidence type="ECO:0000313" key="3">
    <source>
        <dbReference type="Proteomes" id="UP001245184"/>
    </source>
</evidence>
<dbReference type="EMBL" id="JAVIZN010000002">
    <property type="protein sequence ID" value="MDR6203998.1"/>
    <property type="molecule type" value="Genomic_DNA"/>
</dbReference>
<evidence type="ECO:0000313" key="2">
    <source>
        <dbReference type="EMBL" id="MDR6203998.1"/>
    </source>
</evidence>
<feature type="region of interest" description="Disordered" evidence="1">
    <location>
        <begin position="86"/>
        <end position="143"/>
    </location>
</feature>
<proteinExistence type="predicted"/>
<reference evidence="2 3" key="1">
    <citation type="submission" date="2023-08" db="EMBL/GenBank/DDBJ databases">
        <title>Genome sequencing of plant associated microbes to promote plant fitness in Sorghum bicolor and Oryza sativa.</title>
        <authorList>
            <person name="Coleman-Derr D."/>
        </authorList>
    </citation>
    <scope>NUCLEOTIDE SEQUENCE [LARGE SCALE GENOMIC DNA]</scope>
    <source>
        <strain evidence="2 3">SLBN-33</strain>
    </source>
</reference>
<dbReference type="AlphaFoldDB" id="A0ABD5CG18"/>
<evidence type="ECO:0000256" key="1">
    <source>
        <dbReference type="SAM" id="MobiDB-lite"/>
    </source>
</evidence>
<gene>
    <name evidence="2" type="ORF">QF025_002718</name>
</gene>
<organism evidence="2 3">
    <name type="scientific">Paraburkholderia graminis</name>
    <dbReference type="NCBI Taxonomy" id="60548"/>
    <lineage>
        <taxon>Bacteria</taxon>
        <taxon>Pseudomonadati</taxon>
        <taxon>Pseudomonadota</taxon>
        <taxon>Betaproteobacteria</taxon>
        <taxon>Burkholderiales</taxon>
        <taxon>Burkholderiaceae</taxon>
        <taxon>Paraburkholderia</taxon>
    </lineage>
</organism>